<dbReference type="InterPro" id="IPR017853">
    <property type="entry name" value="GH"/>
</dbReference>
<gene>
    <name evidence="11" type="ORF">B0I27_103436</name>
</gene>
<proteinExistence type="inferred from homology"/>
<dbReference type="GO" id="GO:0016052">
    <property type="term" value="P:carbohydrate catabolic process"/>
    <property type="evidence" value="ECO:0007669"/>
    <property type="project" value="UniProtKB-ARBA"/>
</dbReference>
<dbReference type="PANTHER" id="PTHR11452">
    <property type="entry name" value="ALPHA-GALACTOSIDASE/ALPHA-N-ACETYLGALACTOSAMINIDASE"/>
    <property type="match status" value="1"/>
</dbReference>
<keyword evidence="12" id="KW-1185">Reference proteome</keyword>
<evidence type="ECO:0000256" key="8">
    <source>
        <dbReference type="RuleBase" id="RU361168"/>
    </source>
</evidence>
<evidence type="ECO:0000256" key="9">
    <source>
        <dbReference type="SAM" id="SignalP"/>
    </source>
</evidence>
<keyword evidence="4 9" id="KW-0732">Signal</keyword>
<dbReference type="PANTHER" id="PTHR11452:SF75">
    <property type="entry name" value="ALPHA-GALACTOSIDASE MEL1"/>
    <property type="match status" value="1"/>
</dbReference>
<dbReference type="CDD" id="cd14792">
    <property type="entry name" value="GH27"/>
    <property type="match status" value="1"/>
</dbReference>
<comment type="similarity">
    <text evidence="2 8">Belongs to the glycosyl hydrolase 27 family.</text>
</comment>
<keyword evidence="6 8" id="KW-1015">Disulfide bond</keyword>
<dbReference type="Gene3D" id="3.20.20.70">
    <property type="entry name" value="Aldolase class I"/>
    <property type="match status" value="1"/>
</dbReference>
<evidence type="ECO:0000256" key="1">
    <source>
        <dbReference type="ARBA" id="ARBA00001255"/>
    </source>
</evidence>
<dbReference type="AlphaFoldDB" id="A0A2T0U7S3"/>
<dbReference type="PROSITE" id="PS00512">
    <property type="entry name" value="ALPHA_GALACTOSIDASE"/>
    <property type="match status" value="1"/>
</dbReference>
<dbReference type="Gene3D" id="2.60.40.1180">
    <property type="entry name" value="Golgi alpha-mannosidase II"/>
    <property type="match status" value="1"/>
</dbReference>
<dbReference type="GO" id="GO:0004557">
    <property type="term" value="F:alpha-galactosidase activity"/>
    <property type="evidence" value="ECO:0007669"/>
    <property type="project" value="UniProtKB-EC"/>
</dbReference>
<dbReference type="FunFam" id="3.20.20.70:FF:000202">
    <property type="entry name" value="Alpha-galactosidase"/>
    <property type="match status" value="1"/>
</dbReference>
<protein>
    <recommendedName>
        <fullName evidence="3 8">Alpha-galactosidase</fullName>
        <ecNumber evidence="3 8">3.2.1.22</ecNumber>
    </recommendedName>
    <alternativeName>
        <fullName evidence="8">Melibiase</fullName>
    </alternativeName>
</protein>
<dbReference type="InterPro" id="IPR041233">
    <property type="entry name" value="Melibiase_C"/>
</dbReference>
<dbReference type="EMBL" id="PVTH01000003">
    <property type="protein sequence ID" value="PRY53963.1"/>
    <property type="molecule type" value="Genomic_DNA"/>
</dbReference>
<dbReference type="EC" id="3.2.1.22" evidence="3 8"/>
<comment type="caution">
    <text evidence="11">The sequence shown here is derived from an EMBL/GenBank/DDBJ whole genome shotgun (WGS) entry which is preliminary data.</text>
</comment>
<name>A0A2T0U7S3_9SPHI</name>
<dbReference type="RefSeq" id="WP_106292537.1">
    <property type="nucleotide sequence ID" value="NZ_PVTH01000003.1"/>
</dbReference>
<sequence length="412" mass="46563">MKKFFIAICLVIISGMNADAQGNNYVQDYTKFDGLALTPPMGWNSWNKFACNINEKLIMEIAEVMVSSGMRDAGYEYINLDDCWHGDRDSLGFIHPDPERFPSGMKVLADFIHSKGLRMGLYSDAGSRTCGGRPGSRGYEFQDALTYANWGVDYLKYDWCNTEGLKAEGAYKTMAAALKKAGRPIILSICEWGDDEPWKWGPAVGHLWRTTGDIFNCFDCVEDHGTWKSFGVMQILDRQKGLRQYAGPGRWNDPDMLEVGNGMQENEDRAHFSMWAMIAAPLIAGNDLRAMTKETIGILTNKEVIAVNQDSLGIQGFQYSVKDKLETWFKPLKDGSWAVCFLNRNDSPQEVDFDWAKEAVQDSLSKRDLDNRAGEYTIRNLWTKKASGTTEKRFKATVPSHDVVMLRLIRNI</sequence>
<evidence type="ECO:0000256" key="2">
    <source>
        <dbReference type="ARBA" id="ARBA00009743"/>
    </source>
</evidence>
<evidence type="ECO:0000313" key="12">
    <source>
        <dbReference type="Proteomes" id="UP000238034"/>
    </source>
</evidence>
<evidence type="ECO:0000256" key="7">
    <source>
        <dbReference type="ARBA" id="ARBA00023295"/>
    </source>
</evidence>
<evidence type="ECO:0000256" key="5">
    <source>
        <dbReference type="ARBA" id="ARBA00022801"/>
    </source>
</evidence>
<dbReference type="Proteomes" id="UP000238034">
    <property type="component" value="Unassembled WGS sequence"/>
</dbReference>
<feature type="signal peptide" evidence="9">
    <location>
        <begin position="1"/>
        <end position="20"/>
    </location>
</feature>
<reference evidence="11 12" key="1">
    <citation type="submission" date="2018-03" db="EMBL/GenBank/DDBJ databases">
        <title>Genomic Encyclopedia of Type Strains, Phase III (KMG-III): the genomes of soil and plant-associated and newly described type strains.</title>
        <authorList>
            <person name="Whitman W."/>
        </authorList>
    </citation>
    <scope>NUCLEOTIDE SEQUENCE [LARGE SCALE GENOMIC DNA]</scope>
    <source>
        <strain evidence="11 12">CGMCC 1.9313</strain>
    </source>
</reference>
<evidence type="ECO:0000256" key="6">
    <source>
        <dbReference type="ARBA" id="ARBA00023157"/>
    </source>
</evidence>
<feature type="chain" id="PRO_5015580628" description="Alpha-galactosidase" evidence="9">
    <location>
        <begin position="21"/>
        <end position="412"/>
    </location>
</feature>
<dbReference type="InterPro" id="IPR013785">
    <property type="entry name" value="Aldolase_TIM"/>
</dbReference>
<dbReference type="OrthoDB" id="9807519at2"/>
<evidence type="ECO:0000313" key="11">
    <source>
        <dbReference type="EMBL" id="PRY53963.1"/>
    </source>
</evidence>
<keyword evidence="5 8" id="KW-0378">Hydrolase</keyword>
<evidence type="ECO:0000256" key="3">
    <source>
        <dbReference type="ARBA" id="ARBA00012755"/>
    </source>
</evidence>
<dbReference type="PRINTS" id="PR00740">
    <property type="entry name" value="GLHYDRLASE27"/>
</dbReference>
<dbReference type="InterPro" id="IPR000111">
    <property type="entry name" value="Glyco_hydro_27/36_CS"/>
</dbReference>
<feature type="domain" description="Alpha galactosidase C-terminal" evidence="10">
    <location>
        <begin position="323"/>
        <end position="408"/>
    </location>
</feature>
<dbReference type="SUPFAM" id="SSF51011">
    <property type="entry name" value="Glycosyl hydrolase domain"/>
    <property type="match status" value="1"/>
</dbReference>
<dbReference type="InterPro" id="IPR013780">
    <property type="entry name" value="Glyco_hydro_b"/>
</dbReference>
<comment type="catalytic activity">
    <reaction evidence="1 8">
        <text>Hydrolysis of terminal, non-reducing alpha-D-galactose residues in alpha-D-galactosides, including galactose oligosaccharides, galactomannans and galactolipids.</text>
        <dbReference type="EC" id="3.2.1.22"/>
    </reaction>
</comment>
<dbReference type="Pfam" id="PF16499">
    <property type="entry name" value="Melibiase_2"/>
    <property type="match status" value="1"/>
</dbReference>
<evidence type="ECO:0000256" key="4">
    <source>
        <dbReference type="ARBA" id="ARBA00022729"/>
    </source>
</evidence>
<accession>A0A2T0U7S3</accession>
<organism evidence="11 12">
    <name type="scientific">Arcticibacter pallidicorallinus</name>
    <dbReference type="NCBI Taxonomy" id="1259464"/>
    <lineage>
        <taxon>Bacteria</taxon>
        <taxon>Pseudomonadati</taxon>
        <taxon>Bacteroidota</taxon>
        <taxon>Sphingobacteriia</taxon>
        <taxon>Sphingobacteriales</taxon>
        <taxon>Sphingobacteriaceae</taxon>
        <taxon>Arcticibacter</taxon>
    </lineage>
</organism>
<dbReference type="SUPFAM" id="SSF51445">
    <property type="entry name" value="(Trans)glycosidases"/>
    <property type="match status" value="1"/>
</dbReference>
<keyword evidence="7 8" id="KW-0326">Glycosidase</keyword>
<evidence type="ECO:0000259" key="10">
    <source>
        <dbReference type="Pfam" id="PF17801"/>
    </source>
</evidence>
<dbReference type="InterPro" id="IPR002241">
    <property type="entry name" value="Glyco_hydro_27"/>
</dbReference>
<dbReference type="Pfam" id="PF17801">
    <property type="entry name" value="Melibiase_C"/>
    <property type="match status" value="1"/>
</dbReference>